<dbReference type="EMBL" id="CYYC01000004">
    <property type="protein sequence ID" value="CUM83708.1"/>
    <property type="molecule type" value="Genomic_DNA"/>
</dbReference>
<proteinExistence type="predicted"/>
<dbReference type="OrthoDB" id="2051081at2"/>
<evidence type="ECO:0008006" key="3">
    <source>
        <dbReference type="Google" id="ProtNLM"/>
    </source>
</evidence>
<sequence length="415" mass="47357">MKKHIFLGVLLMLTGFFFIPSKTFAFQHAYESKSDFIYALARNELPVYYSDYSNDLKTVLPKYTGVKVIGSSGSWYEIQYASKKGGTKNGWVTRDEFHSDCLIYDGREKQPFSNGTYQLSFYEENSSDSSFAMNTASIISENFSCSFKYAGDNRYTIRKAGEEKYLKADTLSNTPSSNELWGSKQEAGTFLITRKKDYYTICDETTKRNLSQNDGSILEFTTDSNAVWRLTRNKKAIEKENLQVFVQFDPVWAKHHYGNETTKDTDTNNFCTSGCGIFATVNAIYSLSGHFPDPYELAHYASDKHYRIEDCGTDSGFFKAAAEKFGYKYGFSYDGSGESFKELKEKLKEGDTAIAYLPGHYGTIVDYNAKKDKYLLMDPHYLPKRGTSSFGDWVSQKDLEEGTLMVQTFFYYKAE</sequence>
<dbReference type="Gene3D" id="2.30.30.40">
    <property type="entry name" value="SH3 Domains"/>
    <property type="match status" value="1"/>
</dbReference>
<dbReference type="AlphaFoldDB" id="A0A173S2Y1"/>
<gene>
    <name evidence="1" type="ORF">ERS852578_00575</name>
</gene>
<name>A0A173S2Y1_9FIRM</name>
<protein>
    <recommendedName>
        <fullName evidence="3">Peptidase C39-like domain-containing protein</fullName>
    </recommendedName>
</protein>
<accession>A0A173S2Y1</accession>
<evidence type="ECO:0000313" key="1">
    <source>
        <dbReference type="EMBL" id="CUM83708.1"/>
    </source>
</evidence>
<dbReference type="Proteomes" id="UP000095390">
    <property type="component" value="Unassembled WGS sequence"/>
</dbReference>
<organism evidence="1 2">
    <name type="scientific">Anaerobutyricum hallii</name>
    <dbReference type="NCBI Taxonomy" id="39488"/>
    <lineage>
        <taxon>Bacteria</taxon>
        <taxon>Bacillati</taxon>
        <taxon>Bacillota</taxon>
        <taxon>Clostridia</taxon>
        <taxon>Lachnospirales</taxon>
        <taxon>Lachnospiraceae</taxon>
        <taxon>Anaerobutyricum</taxon>
    </lineage>
</organism>
<evidence type="ECO:0000313" key="2">
    <source>
        <dbReference type="Proteomes" id="UP000095390"/>
    </source>
</evidence>
<dbReference type="RefSeq" id="WP_055182384.1">
    <property type="nucleotide sequence ID" value="NZ_CYYC01000004.1"/>
</dbReference>
<reference evidence="1 2" key="1">
    <citation type="submission" date="2015-09" db="EMBL/GenBank/DDBJ databases">
        <authorList>
            <consortium name="Pathogen Informatics"/>
        </authorList>
    </citation>
    <scope>NUCLEOTIDE SEQUENCE [LARGE SCALE GENOMIC DNA]</scope>
    <source>
        <strain evidence="1 2">2789STDY5834966</strain>
    </source>
</reference>